<dbReference type="InParanoid" id="A0A2R2MNT1"/>
<reference evidence="3" key="1">
    <citation type="submission" date="2025-08" db="UniProtKB">
        <authorList>
            <consortium name="RefSeq"/>
        </authorList>
    </citation>
    <scope>IDENTIFICATION</scope>
    <source>
        <tissue evidence="3">Gonads</tissue>
    </source>
</reference>
<dbReference type="KEGG" id="lak:106176069"/>
<dbReference type="InterPro" id="IPR029519">
    <property type="entry name" value="RdCVF2"/>
</dbReference>
<dbReference type="PANTHER" id="PTHR46762">
    <property type="entry name" value="NUCLEOREDOXIN-LIKE PROTEIN 2"/>
    <property type="match status" value="1"/>
</dbReference>
<evidence type="ECO:0000259" key="1">
    <source>
        <dbReference type="PROSITE" id="PS51352"/>
    </source>
</evidence>
<feature type="domain" description="Thioredoxin" evidence="1">
    <location>
        <begin position="1"/>
        <end position="155"/>
    </location>
</feature>
<dbReference type="SUPFAM" id="SSF52833">
    <property type="entry name" value="Thioredoxin-like"/>
    <property type="match status" value="1"/>
</dbReference>
<dbReference type="InterPro" id="IPR013766">
    <property type="entry name" value="Thioredoxin_domain"/>
</dbReference>
<dbReference type="GO" id="GO:0007600">
    <property type="term" value="P:sensory perception"/>
    <property type="evidence" value="ECO:0007669"/>
    <property type="project" value="InterPro"/>
</dbReference>
<evidence type="ECO:0000313" key="3">
    <source>
        <dbReference type="RefSeq" id="XP_023931876.1"/>
    </source>
</evidence>
<dbReference type="InterPro" id="IPR036249">
    <property type="entry name" value="Thioredoxin-like_sf"/>
</dbReference>
<dbReference type="STRING" id="7574.A0A2R2MNT1"/>
<dbReference type="PROSITE" id="PS51352">
    <property type="entry name" value="THIOREDOXIN_2"/>
    <property type="match status" value="1"/>
</dbReference>
<accession>A0A2R2MNT1</accession>
<dbReference type="OrthoDB" id="409136at2759"/>
<sequence>MATEEQEQILEIFRGKDLISRQNLKVKADEALQCRVVGLYFSAHWCPPCRMFTPKLAEIYAELKRRNAPFEVVYLSCDQSEDQMQMYMKESHGDWLALPFGNPLIEELKTKYKVNAVPKLIILKPDGEVVTERGRAEVEEKGVAGFRNWATIAHTGEVLPKHLIKSTSTDEDKEETESGS</sequence>
<keyword evidence="2" id="KW-1185">Reference proteome</keyword>
<evidence type="ECO:0000313" key="2">
    <source>
        <dbReference type="Proteomes" id="UP000085678"/>
    </source>
</evidence>
<dbReference type="RefSeq" id="XP_023931876.1">
    <property type="nucleotide sequence ID" value="XM_024076108.1"/>
</dbReference>
<gene>
    <name evidence="3" type="primary">LOC106176069</name>
</gene>
<protein>
    <submittedName>
        <fullName evidence="3">Nucleoredoxin-like protein 2</fullName>
    </submittedName>
</protein>
<dbReference type="GO" id="GO:0045494">
    <property type="term" value="P:photoreceptor cell maintenance"/>
    <property type="evidence" value="ECO:0007669"/>
    <property type="project" value="InterPro"/>
</dbReference>
<dbReference type="Pfam" id="PF13905">
    <property type="entry name" value="Thioredoxin_8"/>
    <property type="match status" value="1"/>
</dbReference>
<organism evidence="2 3">
    <name type="scientific">Lingula anatina</name>
    <name type="common">Brachiopod</name>
    <name type="synonym">Lingula unguis</name>
    <dbReference type="NCBI Taxonomy" id="7574"/>
    <lineage>
        <taxon>Eukaryota</taxon>
        <taxon>Metazoa</taxon>
        <taxon>Spiralia</taxon>
        <taxon>Lophotrochozoa</taxon>
        <taxon>Brachiopoda</taxon>
        <taxon>Linguliformea</taxon>
        <taxon>Lingulata</taxon>
        <taxon>Lingulida</taxon>
        <taxon>Linguloidea</taxon>
        <taxon>Lingulidae</taxon>
        <taxon>Lingula</taxon>
    </lineage>
</organism>
<dbReference type="AlphaFoldDB" id="A0A2R2MNT1"/>
<dbReference type="PANTHER" id="PTHR46762:SF1">
    <property type="entry name" value="NUCLEOREDOXIN-LIKE PROTEIN 2"/>
    <property type="match status" value="1"/>
</dbReference>
<dbReference type="InterPro" id="IPR012336">
    <property type="entry name" value="Thioredoxin-like_fold"/>
</dbReference>
<dbReference type="GeneID" id="106176069"/>
<dbReference type="Gene3D" id="3.40.30.10">
    <property type="entry name" value="Glutaredoxin"/>
    <property type="match status" value="1"/>
</dbReference>
<dbReference type="CDD" id="cd02964">
    <property type="entry name" value="TryX_like_family"/>
    <property type="match status" value="1"/>
</dbReference>
<proteinExistence type="predicted"/>
<dbReference type="Proteomes" id="UP000085678">
    <property type="component" value="Unplaced"/>
</dbReference>
<name>A0A2R2MNT1_LINAN</name>